<keyword evidence="3" id="KW-1185">Reference proteome</keyword>
<dbReference type="EMBL" id="JAINDJ010000003">
    <property type="protein sequence ID" value="KAG9453238.1"/>
    <property type="molecule type" value="Genomic_DNA"/>
</dbReference>
<sequence length="274" mass="30697">MAASSIGAAVVAQTMAAPAVRTTGASGSLSSNLHQLSVYETESYHRGFLNNSWKLGSSLHFWKQRMTPAVSHFSHTKTSVPRPHYQYSHFRSWGPPKVKSEDSEGAVGSEDDFIWDEQALNQALHVAIKEENYIRAAEIRDNLRNLQEDCKLSVISANTRFYDAFRNGDLATMQSLWANHGNVYCVHPGAGRIVGYDLVIQSWEAVLGFDYEFPLQIELQNIEVHVRGDVGYVTCIESIRTKGSGWGKQIATNVFERIDGQWFICIHHASHVDL</sequence>
<dbReference type="InterPro" id="IPR032710">
    <property type="entry name" value="NTF2-like_dom_sf"/>
</dbReference>
<dbReference type="InterPro" id="IPR037401">
    <property type="entry name" value="SnoaL-like"/>
</dbReference>
<dbReference type="AlphaFoldDB" id="A0AAV7EWZ1"/>
<name>A0AAV7EWZ1_ARIFI</name>
<dbReference type="Pfam" id="PF13474">
    <property type="entry name" value="SnoaL_3"/>
    <property type="match status" value="1"/>
</dbReference>
<evidence type="ECO:0000313" key="2">
    <source>
        <dbReference type="EMBL" id="KAG9453238.1"/>
    </source>
</evidence>
<organism evidence="2 3">
    <name type="scientific">Aristolochia fimbriata</name>
    <name type="common">White veined hardy Dutchman's pipe vine</name>
    <dbReference type="NCBI Taxonomy" id="158543"/>
    <lineage>
        <taxon>Eukaryota</taxon>
        <taxon>Viridiplantae</taxon>
        <taxon>Streptophyta</taxon>
        <taxon>Embryophyta</taxon>
        <taxon>Tracheophyta</taxon>
        <taxon>Spermatophyta</taxon>
        <taxon>Magnoliopsida</taxon>
        <taxon>Magnoliidae</taxon>
        <taxon>Piperales</taxon>
        <taxon>Aristolochiaceae</taxon>
        <taxon>Aristolochia</taxon>
    </lineage>
</organism>
<dbReference type="Gene3D" id="3.10.450.50">
    <property type="match status" value="1"/>
</dbReference>
<feature type="domain" description="SnoaL-like" evidence="1">
    <location>
        <begin position="154"/>
        <end position="271"/>
    </location>
</feature>
<proteinExistence type="predicted"/>
<dbReference type="SUPFAM" id="SSF54427">
    <property type="entry name" value="NTF2-like"/>
    <property type="match status" value="1"/>
</dbReference>
<accession>A0AAV7EWZ1</accession>
<dbReference type="Proteomes" id="UP000825729">
    <property type="component" value="Unassembled WGS sequence"/>
</dbReference>
<reference evidence="2 3" key="1">
    <citation type="submission" date="2021-07" db="EMBL/GenBank/DDBJ databases">
        <title>The Aristolochia fimbriata genome: insights into angiosperm evolution, floral development and chemical biosynthesis.</title>
        <authorList>
            <person name="Jiao Y."/>
        </authorList>
    </citation>
    <scope>NUCLEOTIDE SEQUENCE [LARGE SCALE GENOMIC DNA]</scope>
    <source>
        <strain evidence="2">IBCAS-2021</strain>
        <tissue evidence="2">Leaf</tissue>
    </source>
</reference>
<dbReference type="PANTHER" id="PTHR34957:SF1">
    <property type="entry name" value="NUCLEAR TRANSPORT FACTOR 2 (NTF2) FAMILY PROTEIN"/>
    <property type="match status" value="1"/>
</dbReference>
<comment type="caution">
    <text evidence="2">The sequence shown here is derived from an EMBL/GenBank/DDBJ whole genome shotgun (WGS) entry which is preliminary data.</text>
</comment>
<gene>
    <name evidence="2" type="ORF">H6P81_006142</name>
</gene>
<evidence type="ECO:0000313" key="3">
    <source>
        <dbReference type="Proteomes" id="UP000825729"/>
    </source>
</evidence>
<protein>
    <recommendedName>
        <fullName evidence="1">SnoaL-like domain-containing protein</fullName>
    </recommendedName>
</protein>
<dbReference type="PANTHER" id="PTHR34957">
    <property type="entry name" value="NUCLEAR TRANSPORT FACTOR 2 (NTF2) FAMILY PROTEIN"/>
    <property type="match status" value="1"/>
</dbReference>
<evidence type="ECO:0000259" key="1">
    <source>
        <dbReference type="Pfam" id="PF13474"/>
    </source>
</evidence>